<evidence type="ECO:0000313" key="2">
    <source>
        <dbReference type="Proteomes" id="UP000737171"/>
    </source>
</evidence>
<dbReference type="EMBL" id="JABRWJ010000002">
    <property type="protein sequence ID" value="NRF66485.1"/>
    <property type="molecule type" value="Genomic_DNA"/>
</dbReference>
<evidence type="ECO:0008006" key="3">
    <source>
        <dbReference type="Google" id="ProtNLM"/>
    </source>
</evidence>
<dbReference type="Proteomes" id="UP000737171">
    <property type="component" value="Unassembled WGS sequence"/>
</dbReference>
<comment type="caution">
    <text evidence="1">The sequence shown here is derived from an EMBL/GenBank/DDBJ whole genome shotgun (WGS) entry which is preliminary data.</text>
</comment>
<reference evidence="1 2" key="1">
    <citation type="submission" date="2020-05" db="EMBL/GenBank/DDBJ databases">
        <title>Aquincola sp. isolate from soil.</title>
        <authorList>
            <person name="Han J."/>
            <person name="Kim D.-U."/>
        </authorList>
    </citation>
    <scope>NUCLEOTIDE SEQUENCE [LARGE SCALE GENOMIC DNA]</scope>
    <source>
        <strain evidence="1 2">S2</strain>
    </source>
</reference>
<sequence length="381" mass="43527">MRSCKNCLLPEAVPGADLDARGICKPCREYRPADASASEALRKAREADLEQALRDCRGQGEFDCLVPLSGGKDSVWLIHKLKTEYGLRVLAHTTDIDIGEVAWANIRRAIDKLDVEHVTYRPPLEFYRRLFRWLMMNQEARGAVHTISYVYAPLFEGNALQVALEKRIPLVLAGYSPGQPVAERMEYEFPRLAISEVDWTPPELVASGEFDAHDLARFWNPRRHAPGTRFPRYLAPYHAWPYDQDEIMKKVVELGLIESSKNASPVFSNYPINWLLMYSDLRTFGYNPYAPEFSTLIREGKANRHYWKLMGKVVDFITLNKVYLGRHVARHMEWLGLRDEDLRITRPSRRDWPDHVYADWATAAPGAAVAASASNRQPVAA</sequence>
<evidence type="ECO:0000313" key="1">
    <source>
        <dbReference type="EMBL" id="NRF66485.1"/>
    </source>
</evidence>
<keyword evidence="2" id="KW-1185">Reference proteome</keyword>
<dbReference type="InterPro" id="IPR014729">
    <property type="entry name" value="Rossmann-like_a/b/a_fold"/>
</dbReference>
<protein>
    <recommendedName>
        <fullName evidence="3">N-acetyl sugar amidotransferase</fullName>
    </recommendedName>
</protein>
<dbReference type="SUPFAM" id="SSF52402">
    <property type="entry name" value="Adenine nucleotide alpha hydrolases-like"/>
    <property type="match status" value="1"/>
</dbReference>
<organism evidence="1 2">
    <name type="scientific">Pseudaquabacterium terrae</name>
    <dbReference type="NCBI Taxonomy" id="2732868"/>
    <lineage>
        <taxon>Bacteria</taxon>
        <taxon>Pseudomonadati</taxon>
        <taxon>Pseudomonadota</taxon>
        <taxon>Betaproteobacteria</taxon>
        <taxon>Burkholderiales</taxon>
        <taxon>Sphaerotilaceae</taxon>
        <taxon>Pseudaquabacterium</taxon>
    </lineage>
</organism>
<name>A0ABX2EBI1_9BURK</name>
<dbReference type="Gene3D" id="3.40.50.620">
    <property type="entry name" value="HUPs"/>
    <property type="match status" value="1"/>
</dbReference>
<dbReference type="RefSeq" id="WP_173121599.1">
    <property type="nucleotide sequence ID" value="NZ_JABRWJ010000002.1"/>
</dbReference>
<accession>A0ABX2EBI1</accession>
<proteinExistence type="predicted"/>
<gene>
    <name evidence="1" type="ORF">HLB44_05780</name>
</gene>